<proteinExistence type="predicted"/>
<keyword evidence="2" id="KW-1185">Reference proteome</keyword>
<name>A0ABQ9XEZ6_9EUKA</name>
<comment type="caution">
    <text evidence="1">The sequence shown here is derived from an EMBL/GenBank/DDBJ whole genome shotgun (WGS) entry which is preliminary data.</text>
</comment>
<accession>A0ABQ9XEZ6</accession>
<evidence type="ECO:0000313" key="1">
    <source>
        <dbReference type="EMBL" id="KAK2949878.1"/>
    </source>
</evidence>
<organism evidence="1 2">
    <name type="scientific">Blattamonas nauphoetae</name>
    <dbReference type="NCBI Taxonomy" id="2049346"/>
    <lineage>
        <taxon>Eukaryota</taxon>
        <taxon>Metamonada</taxon>
        <taxon>Preaxostyla</taxon>
        <taxon>Oxymonadida</taxon>
        <taxon>Blattamonas</taxon>
    </lineage>
</organism>
<sequence>MNSDIPIPNAHLPLRLSLFANSPTVPAKITYQQSISGRMQDNSDFDIMKTFLALQGLIVEMQGTSSSFVNTQAFNVHGSYFFQINHDYQRTTKPLVALIRADEAKDEQEEDTGRLQRNLAKFIPLIHLLKDIALLSPNAVAILFSRGLSIHISDFLSGKRSPSRSTQSQAEITLLTEDDCQIPPKDEEHAKAALGALLCTTVVTRSDVSTPIRSHLLDGREFCVSRSVRRMNRTRGAHWRDVANVVERDTNEGSE</sequence>
<dbReference type="EMBL" id="JARBJD010000147">
    <property type="protein sequence ID" value="KAK2949878.1"/>
    <property type="molecule type" value="Genomic_DNA"/>
</dbReference>
<gene>
    <name evidence="1" type="ORF">BLNAU_15181</name>
</gene>
<protein>
    <submittedName>
        <fullName evidence="1">Uncharacterized protein</fullName>
    </submittedName>
</protein>
<evidence type="ECO:0000313" key="2">
    <source>
        <dbReference type="Proteomes" id="UP001281761"/>
    </source>
</evidence>
<reference evidence="1 2" key="1">
    <citation type="journal article" date="2022" name="bioRxiv">
        <title>Genomics of Preaxostyla Flagellates Illuminates Evolutionary Transitions and the Path Towards Mitochondrial Loss.</title>
        <authorList>
            <person name="Novak L.V.F."/>
            <person name="Treitli S.C."/>
            <person name="Pyrih J."/>
            <person name="Halakuc P."/>
            <person name="Pipaliya S.V."/>
            <person name="Vacek V."/>
            <person name="Brzon O."/>
            <person name="Soukal P."/>
            <person name="Eme L."/>
            <person name="Dacks J.B."/>
            <person name="Karnkowska A."/>
            <person name="Elias M."/>
            <person name="Hampl V."/>
        </authorList>
    </citation>
    <scope>NUCLEOTIDE SEQUENCE [LARGE SCALE GENOMIC DNA]</scope>
    <source>
        <strain evidence="1">NAU3</strain>
        <tissue evidence="1">Gut</tissue>
    </source>
</reference>
<dbReference type="Proteomes" id="UP001281761">
    <property type="component" value="Unassembled WGS sequence"/>
</dbReference>